<gene>
    <name evidence="9" type="primary">trxA</name>
    <name evidence="9" type="ORF">OU798_18200</name>
</gene>
<evidence type="ECO:0000256" key="7">
    <source>
        <dbReference type="SAM" id="Phobius"/>
    </source>
</evidence>
<dbReference type="InterPro" id="IPR017937">
    <property type="entry name" value="Thioredoxin_CS"/>
</dbReference>
<dbReference type="Pfam" id="PF00085">
    <property type="entry name" value="Thioredoxin"/>
    <property type="match status" value="1"/>
</dbReference>
<dbReference type="PROSITE" id="PS51352">
    <property type="entry name" value="THIOREDOXIN_2"/>
    <property type="match status" value="1"/>
</dbReference>
<evidence type="ECO:0000313" key="10">
    <source>
        <dbReference type="Proteomes" id="UP001145087"/>
    </source>
</evidence>
<keyword evidence="7" id="KW-1133">Transmembrane helix</keyword>
<dbReference type="InterPro" id="IPR005746">
    <property type="entry name" value="Thioredoxin"/>
</dbReference>
<feature type="transmembrane region" description="Helical" evidence="7">
    <location>
        <begin position="6"/>
        <end position="24"/>
    </location>
</feature>
<sequence length="140" mass="15500">MSVTLILILVVVVALVVLITVNYFRMKNAKPVANSKQIKVLNNKNFKAATKRGVALVDFWAPWCAPCKIIAPVVNEIADTQNEFMVAKVNVDHNQQLAQKFKVRNIPTMLILKDGKEAGRIVGVKTKKAILKEVESVMAS</sequence>
<comment type="similarity">
    <text evidence="1">Belongs to the thioredoxin family.</text>
</comment>
<dbReference type="InterPro" id="IPR036249">
    <property type="entry name" value="Thioredoxin-like_sf"/>
</dbReference>
<evidence type="ECO:0000313" key="9">
    <source>
        <dbReference type="EMBL" id="MCY1722292.1"/>
    </source>
</evidence>
<dbReference type="GO" id="GO:0005829">
    <property type="term" value="C:cytosol"/>
    <property type="evidence" value="ECO:0007669"/>
    <property type="project" value="TreeGrafter"/>
</dbReference>
<protein>
    <recommendedName>
        <fullName evidence="6">Thioredoxin</fullName>
    </recommendedName>
</protein>
<evidence type="ECO:0000256" key="4">
    <source>
        <dbReference type="ARBA" id="ARBA00023157"/>
    </source>
</evidence>
<evidence type="ECO:0000256" key="5">
    <source>
        <dbReference type="ARBA" id="ARBA00023284"/>
    </source>
</evidence>
<evidence type="ECO:0000256" key="2">
    <source>
        <dbReference type="ARBA" id="ARBA00022448"/>
    </source>
</evidence>
<dbReference type="PRINTS" id="PR00421">
    <property type="entry name" value="THIOREDOXIN"/>
</dbReference>
<keyword evidence="2" id="KW-0813">Transport</keyword>
<evidence type="ECO:0000256" key="1">
    <source>
        <dbReference type="ARBA" id="ARBA00008987"/>
    </source>
</evidence>
<evidence type="ECO:0000256" key="3">
    <source>
        <dbReference type="ARBA" id="ARBA00022982"/>
    </source>
</evidence>
<dbReference type="PROSITE" id="PS00194">
    <property type="entry name" value="THIOREDOXIN_1"/>
    <property type="match status" value="1"/>
</dbReference>
<keyword evidence="3" id="KW-0249">Electron transport</keyword>
<organism evidence="9 10">
    <name type="scientific">Draconibacterium aestuarii</name>
    <dbReference type="NCBI Taxonomy" id="2998507"/>
    <lineage>
        <taxon>Bacteria</taxon>
        <taxon>Pseudomonadati</taxon>
        <taxon>Bacteroidota</taxon>
        <taxon>Bacteroidia</taxon>
        <taxon>Marinilabiliales</taxon>
        <taxon>Prolixibacteraceae</taxon>
        <taxon>Draconibacterium</taxon>
    </lineage>
</organism>
<dbReference type="SUPFAM" id="SSF52833">
    <property type="entry name" value="Thioredoxin-like"/>
    <property type="match status" value="1"/>
</dbReference>
<dbReference type="PANTHER" id="PTHR45663">
    <property type="entry name" value="GEO12009P1"/>
    <property type="match status" value="1"/>
</dbReference>
<evidence type="ECO:0000259" key="8">
    <source>
        <dbReference type="PROSITE" id="PS51352"/>
    </source>
</evidence>
<dbReference type="NCBIfam" id="TIGR01068">
    <property type="entry name" value="thioredoxin"/>
    <property type="match status" value="1"/>
</dbReference>
<dbReference type="CDD" id="cd02947">
    <property type="entry name" value="TRX_family"/>
    <property type="match status" value="1"/>
</dbReference>
<dbReference type="RefSeq" id="WP_343334617.1">
    <property type="nucleotide sequence ID" value="NZ_JAPOHD010000031.1"/>
</dbReference>
<feature type="domain" description="Thioredoxin" evidence="8">
    <location>
        <begin position="26"/>
        <end position="139"/>
    </location>
</feature>
<dbReference type="Proteomes" id="UP001145087">
    <property type="component" value="Unassembled WGS sequence"/>
</dbReference>
<keyword evidence="10" id="KW-1185">Reference proteome</keyword>
<comment type="caution">
    <text evidence="9">The sequence shown here is derived from an EMBL/GenBank/DDBJ whole genome shotgun (WGS) entry which is preliminary data.</text>
</comment>
<keyword evidence="4" id="KW-1015">Disulfide bond</keyword>
<dbReference type="InterPro" id="IPR013766">
    <property type="entry name" value="Thioredoxin_domain"/>
</dbReference>
<evidence type="ECO:0000256" key="6">
    <source>
        <dbReference type="NCBIfam" id="TIGR01068"/>
    </source>
</evidence>
<dbReference type="PANTHER" id="PTHR45663:SF11">
    <property type="entry name" value="GEO12009P1"/>
    <property type="match status" value="1"/>
</dbReference>
<dbReference type="GO" id="GO:0015035">
    <property type="term" value="F:protein-disulfide reductase activity"/>
    <property type="evidence" value="ECO:0007669"/>
    <property type="project" value="UniProtKB-UniRule"/>
</dbReference>
<name>A0A9X3J7S1_9BACT</name>
<keyword evidence="5" id="KW-0676">Redox-active center</keyword>
<accession>A0A9X3J7S1</accession>
<dbReference type="AlphaFoldDB" id="A0A9X3J7S1"/>
<dbReference type="FunFam" id="3.40.30.10:FF:000001">
    <property type="entry name" value="Thioredoxin"/>
    <property type="match status" value="1"/>
</dbReference>
<dbReference type="EMBL" id="JAPOHD010000031">
    <property type="protein sequence ID" value="MCY1722292.1"/>
    <property type="molecule type" value="Genomic_DNA"/>
</dbReference>
<keyword evidence="7" id="KW-0472">Membrane</keyword>
<keyword evidence="7" id="KW-0812">Transmembrane</keyword>
<reference evidence="9" key="1">
    <citation type="submission" date="2022-11" db="EMBL/GenBank/DDBJ databases">
        <title>Marilongibacter aestuarii gen. nov., sp. nov., isolated from tidal flat sediment.</title>
        <authorList>
            <person name="Jiayan W."/>
        </authorList>
    </citation>
    <scope>NUCLEOTIDE SEQUENCE</scope>
    <source>
        <strain evidence="9">Z1-6</strain>
    </source>
</reference>
<dbReference type="GO" id="GO:0045454">
    <property type="term" value="P:cell redox homeostasis"/>
    <property type="evidence" value="ECO:0007669"/>
    <property type="project" value="TreeGrafter"/>
</dbReference>
<proteinExistence type="inferred from homology"/>
<dbReference type="Gene3D" id="3.40.30.10">
    <property type="entry name" value="Glutaredoxin"/>
    <property type="match status" value="1"/>
</dbReference>